<evidence type="ECO:0000313" key="3">
    <source>
        <dbReference type="Proteomes" id="UP000269041"/>
    </source>
</evidence>
<comment type="caution">
    <text evidence="2">The sequence shown here is derived from an EMBL/GenBank/DDBJ whole genome shotgun (WGS) entry which is preliminary data.</text>
</comment>
<evidence type="ECO:0000313" key="2">
    <source>
        <dbReference type="EMBL" id="RSD27283.1"/>
    </source>
</evidence>
<proteinExistence type="predicted"/>
<dbReference type="RefSeq" id="WP_148101009.1">
    <property type="nucleotide sequence ID" value="NZ_RSFA01000204.1"/>
</dbReference>
<dbReference type="Proteomes" id="UP000269041">
    <property type="component" value="Unassembled WGS sequence"/>
</dbReference>
<keyword evidence="3" id="KW-1185">Reference proteome</keyword>
<reference evidence="2 3" key="1">
    <citation type="submission" date="2018-12" db="EMBL/GenBank/DDBJ databases">
        <title>Genomic taxonomy of the Vibrionaceae family.</title>
        <authorList>
            <person name="Gomez-Gil B."/>
            <person name="Enciso-Ibarra K."/>
        </authorList>
    </citation>
    <scope>NUCLEOTIDE SEQUENCE [LARGE SCALE GENOMIC DNA]</scope>
    <source>
        <strain evidence="2 3">CAIM 594</strain>
    </source>
</reference>
<dbReference type="EMBL" id="RSFA01000204">
    <property type="protein sequence ID" value="RSD27283.1"/>
    <property type="molecule type" value="Genomic_DNA"/>
</dbReference>
<protein>
    <recommendedName>
        <fullName evidence="1">L-proline 3-hydroxylase C-terminal domain-containing protein</fullName>
    </recommendedName>
</protein>
<dbReference type="Gene3D" id="1.10.1720.10">
    <property type="entry name" value="L-proline 3-hydroxylase, C-terminal domain"/>
    <property type="match status" value="1"/>
</dbReference>
<organism evidence="2 3">
    <name type="scientific">Vibrio pectenicida</name>
    <dbReference type="NCBI Taxonomy" id="62763"/>
    <lineage>
        <taxon>Bacteria</taxon>
        <taxon>Pseudomonadati</taxon>
        <taxon>Pseudomonadota</taxon>
        <taxon>Gammaproteobacteria</taxon>
        <taxon>Vibrionales</taxon>
        <taxon>Vibrionaceae</taxon>
        <taxon>Vibrio</taxon>
    </lineage>
</organism>
<feature type="non-terminal residue" evidence="2">
    <location>
        <position position="1"/>
    </location>
</feature>
<feature type="domain" description="L-proline 3-hydroxylase C-terminal" evidence="1">
    <location>
        <begin position="4"/>
        <end position="94"/>
    </location>
</feature>
<dbReference type="InterPro" id="IPR008035">
    <property type="entry name" value="Pro_3_hydrox_C"/>
</dbReference>
<gene>
    <name evidence="2" type="ORF">EJA03_19905</name>
</gene>
<dbReference type="Pfam" id="PF05373">
    <property type="entry name" value="Pro_3_hydrox_C"/>
    <property type="match status" value="1"/>
</dbReference>
<dbReference type="InterPro" id="IPR037037">
    <property type="entry name" value="Pro_3_hydrox_C_sf"/>
</dbReference>
<accession>A0A3R9KVP2</accession>
<dbReference type="AlphaFoldDB" id="A0A3R9KVP2"/>
<dbReference type="GO" id="GO:0016706">
    <property type="term" value="F:2-oxoglutarate-dependent dioxygenase activity"/>
    <property type="evidence" value="ECO:0007669"/>
    <property type="project" value="InterPro"/>
</dbReference>
<sequence length="99" mass="11438">SIWNNDVQPLIFDRASLKDQDIEDFILSVSQSIHSIEDIKQAVLNISSAHVHHDIPINKTYDLLIDSVKNKNDDIYNLCCNMKKYYTVDRNLGERFTAV</sequence>
<name>A0A3R9KVP2_9VIBR</name>
<evidence type="ECO:0000259" key="1">
    <source>
        <dbReference type="Pfam" id="PF05373"/>
    </source>
</evidence>